<dbReference type="Gene3D" id="2.40.50.140">
    <property type="entry name" value="Nucleic acid-binding proteins"/>
    <property type="match status" value="1"/>
</dbReference>
<dbReference type="InterPro" id="IPR012340">
    <property type="entry name" value="NA-bd_OB-fold"/>
</dbReference>
<reference evidence="3 4" key="1">
    <citation type="journal article" date="2015" name="Nature">
        <title>rRNA introns, odd ribosomes, and small enigmatic genomes across a large radiation of phyla.</title>
        <authorList>
            <person name="Brown C.T."/>
            <person name="Hug L.A."/>
            <person name="Thomas B.C."/>
            <person name="Sharon I."/>
            <person name="Castelle C.J."/>
            <person name="Singh A."/>
            <person name="Wilkins M.J."/>
            <person name="Williams K.H."/>
            <person name="Banfield J.F."/>
        </authorList>
    </citation>
    <scope>NUCLEOTIDE SEQUENCE [LARGE SCALE GENOMIC DNA]</scope>
</reference>
<dbReference type="GO" id="GO:0003676">
    <property type="term" value="F:nucleic acid binding"/>
    <property type="evidence" value="ECO:0007669"/>
    <property type="project" value="InterPro"/>
</dbReference>
<gene>
    <name evidence="3" type="ORF">UU42_C0029G0006</name>
</gene>
<evidence type="ECO:0000313" key="4">
    <source>
        <dbReference type="Proteomes" id="UP000034676"/>
    </source>
</evidence>
<evidence type="ECO:0000256" key="1">
    <source>
        <dbReference type="SAM" id="MobiDB-lite"/>
    </source>
</evidence>
<name>A0A0G0UTR6_9BACT</name>
<dbReference type="Proteomes" id="UP000034676">
    <property type="component" value="Unassembled WGS sequence"/>
</dbReference>
<proteinExistence type="predicted"/>
<sequence>MATGTMKKRVEGKDFRFITPDEGGNDLFSFKDAYPGETPEDKKKYMDDLNEGDKVSFDVEQSEKGPRAVDIKRAE</sequence>
<accession>A0A0G0UTR6</accession>
<protein>
    <recommendedName>
        <fullName evidence="2">CSD domain-containing protein</fullName>
    </recommendedName>
</protein>
<dbReference type="PROSITE" id="PS51857">
    <property type="entry name" value="CSD_2"/>
    <property type="match status" value="1"/>
</dbReference>
<feature type="region of interest" description="Disordered" evidence="1">
    <location>
        <begin position="26"/>
        <end position="75"/>
    </location>
</feature>
<comment type="caution">
    <text evidence="3">The sequence shown here is derived from an EMBL/GenBank/DDBJ whole genome shotgun (WGS) entry which is preliminary data.</text>
</comment>
<dbReference type="InterPro" id="IPR011129">
    <property type="entry name" value="CSD"/>
</dbReference>
<dbReference type="EMBL" id="LCAO01000029">
    <property type="protein sequence ID" value="KKR90911.1"/>
    <property type="molecule type" value="Genomic_DNA"/>
</dbReference>
<dbReference type="Pfam" id="PF00313">
    <property type="entry name" value="CSD"/>
    <property type="match status" value="1"/>
</dbReference>
<evidence type="ECO:0000313" key="3">
    <source>
        <dbReference type="EMBL" id="KKR90911.1"/>
    </source>
</evidence>
<dbReference type="InterPro" id="IPR002059">
    <property type="entry name" value="CSP_DNA-bd"/>
</dbReference>
<organism evidence="3 4">
    <name type="scientific">Candidatus Woesebacteria bacterium GW2011_GWA1_41_13b</name>
    <dbReference type="NCBI Taxonomy" id="1618555"/>
    <lineage>
        <taxon>Bacteria</taxon>
        <taxon>Candidatus Woeseibacteriota</taxon>
    </lineage>
</organism>
<dbReference type="AlphaFoldDB" id="A0A0G0UTR6"/>
<feature type="compositionally biased region" description="Basic and acidic residues" evidence="1">
    <location>
        <begin position="39"/>
        <end position="75"/>
    </location>
</feature>
<dbReference type="SUPFAM" id="SSF50249">
    <property type="entry name" value="Nucleic acid-binding proteins"/>
    <property type="match status" value="1"/>
</dbReference>
<feature type="domain" description="CSD" evidence="2">
    <location>
        <begin position="1"/>
        <end position="73"/>
    </location>
</feature>
<dbReference type="SMART" id="SM00357">
    <property type="entry name" value="CSP"/>
    <property type="match status" value="1"/>
</dbReference>
<evidence type="ECO:0000259" key="2">
    <source>
        <dbReference type="PROSITE" id="PS51857"/>
    </source>
</evidence>